<dbReference type="AlphaFoldDB" id="A0A926ND74"/>
<gene>
    <name evidence="3" type="ORF">IC621_01970</name>
</gene>
<dbReference type="SUPFAM" id="SSF53335">
    <property type="entry name" value="S-adenosyl-L-methionine-dependent methyltransferases"/>
    <property type="match status" value="1"/>
</dbReference>
<dbReference type="EMBL" id="JACXAI010000002">
    <property type="protein sequence ID" value="MBD1378985.1"/>
    <property type="molecule type" value="Genomic_DNA"/>
</dbReference>
<dbReference type="InterPro" id="IPR007072">
    <property type="entry name" value="RNMT_CmcI"/>
</dbReference>
<dbReference type="GO" id="GO:0008610">
    <property type="term" value="P:lipid biosynthetic process"/>
    <property type="evidence" value="ECO:0007669"/>
    <property type="project" value="InterPro"/>
</dbReference>
<accession>A0A926ND74</accession>
<keyword evidence="4" id="KW-1185">Reference proteome</keyword>
<dbReference type="Pfam" id="PF04989">
    <property type="entry name" value="RMNT_CmcI"/>
    <property type="match status" value="1"/>
</dbReference>
<reference evidence="3" key="1">
    <citation type="submission" date="2020-09" db="EMBL/GenBank/DDBJ databases">
        <title>A novel bacterium of genus Bacillus, isolated from South China Sea.</title>
        <authorList>
            <person name="Huang H."/>
            <person name="Mo K."/>
            <person name="Hu Y."/>
        </authorList>
    </citation>
    <scope>NUCLEOTIDE SEQUENCE</scope>
    <source>
        <strain evidence="3">IB182487</strain>
    </source>
</reference>
<evidence type="ECO:0000256" key="1">
    <source>
        <dbReference type="ARBA" id="ARBA00022603"/>
    </source>
</evidence>
<evidence type="ECO:0000313" key="3">
    <source>
        <dbReference type="EMBL" id="MBD1378985.1"/>
    </source>
</evidence>
<sequence>MDLFNSFHKYYYESRVWGGNTKWMGCDVLKCPLDLWIYQEIIYETKPDWIIECGTHLGGTSLYLASICELIGKGKIITIDIKDNGNHINHPRIEFLIGSSVSSQIEKEIQKKIKKEESVMVILDSDHTKSHVLQELEMYQTFVTKGNYLIVEDTNINGNPVLPDFGDGPLEAVEEFLSKNDQFIIDHSCEKFILTFNPNGYLKKIK</sequence>
<comment type="caution">
    <text evidence="3">The sequence shown here is derived from an EMBL/GenBank/DDBJ whole genome shotgun (WGS) entry which is preliminary data.</text>
</comment>
<keyword evidence="2" id="KW-0808">Transferase</keyword>
<dbReference type="GO" id="GO:0005886">
    <property type="term" value="C:plasma membrane"/>
    <property type="evidence" value="ECO:0007669"/>
    <property type="project" value="TreeGrafter"/>
</dbReference>
<dbReference type="RefSeq" id="WP_191155214.1">
    <property type="nucleotide sequence ID" value="NZ_JACXAI010000002.1"/>
</dbReference>
<evidence type="ECO:0000256" key="2">
    <source>
        <dbReference type="ARBA" id="ARBA00022679"/>
    </source>
</evidence>
<dbReference type="PANTHER" id="PTHR40048">
    <property type="entry name" value="RHAMNOSYL O-METHYLTRANSFERASE"/>
    <property type="match status" value="1"/>
</dbReference>
<keyword evidence="1 3" id="KW-0489">Methyltransferase</keyword>
<proteinExistence type="predicted"/>
<organism evidence="3 4">
    <name type="scientific">Metabacillus arenae</name>
    <dbReference type="NCBI Taxonomy" id="2771434"/>
    <lineage>
        <taxon>Bacteria</taxon>
        <taxon>Bacillati</taxon>
        <taxon>Bacillota</taxon>
        <taxon>Bacilli</taxon>
        <taxon>Bacillales</taxon>
        <taxon>Bacillaceae</taxon>
        <taxon>Metabacillus</taxon>
    </lineage>
</organism>
<dbReference type="Gene3D" id="3.40.50.150">
    <property type="entry name" value="Vaccinia Virus protein VP39"/>
    <property type="match status" value="1"/>
</dbReference>
<dbReference type="GO" id="GO:0008168">
    <property type="term" value="F:methyltransferase activity"/>
    <property type="evidence" value="ECO:0007669"/>
    <property type="project" value="UniProtKB-KW"/>
</dbReference>
<name>A0A926ND74_9BACI</name>
<evidence type="ECO:0000313" key="4">
    <source>
        <dbReference type="Proteomes" id="UP000626844"/>
    </source>
</evidence>
<dbReference type="PANTHER" id="PTHR40048:SF1">
    <property type="entry name" value="RHAMNOSYL O-METHYLTRANSFERASE"/>
    <property type="match status" value="1"/>
</dbReference>
<dbReference type="GO" id="GO:0032259">
    <property type="term" value="P:methylation"/>
    <property type="evidence" value="ECO:0007669"/>
    <property type="project" value="UniProtKB-KW"/>
</dbReference>
<dbReference type="InterPro" id="IPR029063">
    <property type="entry name" value="SAM-dependent_MTases_sf"/>
</dbReference>
<dbReference type="GO" id="GO:0071770">
    <property type="term" value="P:DIM/DIP cell wall layer assembly"/>
    <property type="evidence" value="ECO:0007669"/>
    <property type="project" value="TreeGrafter"/>
</dbReference>
<protein>
    <submittedName>
        <fullName evidence="3">Class I SAM-dependent methyltransferase</fullName>
    </submittedName>
</protein>
<dbReference type="Proteomes" id="UP000626844">
    <property type="component" value="Unassembled WGS sequence"/>
</dbReference>